<comment type="caution">
    <text evidence="1">The sequence shown here is derived from an EMBL/GenBank/DDBJ whole genome shotgun (WGS) entry which is preliminary data.</text>
</comment>
<dbReference type="Proteomes" id="UP000017840">
    <property type="component" value="Unassembled WGS sequence"/>
</dbReference>
<sequence>MSNRAKARSVSSVFRRALDNPRAIPGAAGSLARARLNDAFETVLYAQYGRPTNQLTEDWDNLLVLDACRYDTFATVATLEGDLDYRISPGSATLEWLANAVSDRTYHDTVCVTAQPRLARYESQFHAVDHVWDRGWDEELKVTPPGPVVDGILAAREEYPNKRLYAHFMQPHTPYIGEFAREHVGIRTGDAAGRDRAMGEEVSDEDWYHAIDAFEDGKISKGVLLKAYAENLRLALDAVEGLLETLDGKTVITADHGDLFGERAWPVPWRGFDHPPGVPALKLRQVPWFTVDGERRRVTSEDPRASGGMDDDYVSERLQQLGYVEEGT</sequence>
<dbReference type="EMBL" id="ASGZ01000060">
    <property type="protein sequence ID" value="ESP87276.1"/>
    <property type="molecule type" value="Genomic_DNA"/>
</dbReference>
<evidence type="ECO:0008006" key="3">
    <source>
        <dbReference type="Google" id="ProtNLM"/>
    </source>
</evidence>
<reference evidence="1 2" key="1">
    <citation type="journal article" date="2013" name="Genome Announc.">
        <title>Draft Genome Sequence of 'Candidatus Halobonum tyrrellensis' Strain G22, Isolated from the Hypersaline Waters of Lake Tyrrell, Australia.</title>
        <authorList>
            <person name="Ugalde J.A."/>
            <person name="Narasingarao P."/>
            <person name="Kuo S."/>
            <person name="Podell S."/>
            <person name="Allen E.E."/>
        </authorList>
    </citation>
    <scope>NUCLEOTIDE SEQUENCE [LARGE SCALE GENOMIC DNA]</scope>
    <source>
        <strain evidence="1 2">G22</strain>
    </source>
</reference>
<accession>V4GPH0</accession>
<dbReference type="PATRIC" id="fig|1324957.4.peg.2911"/>
<protein>
    <recommendedName>
        <fullName evidence="3">Sulfatase</fullName>
    </recommendedName>
</protein>
<proteinExistence type="predicted"/>
<dbReference type="InterPro" id="IPR017850">
    <property type="entry name" value="Alkaline_phosphatase_core_sf"/>
</dbReference>
<dbReference type="eggNOG" id="arCOG04525">
    <property type="taxonomic scope" value="Archaea"/>
</dbReference>
<keyword evidence="2" id="KW-1185">Reference proteome</keyword>
<gene>
    <name evidence="1" type="ORF">K933_14358</name>
</gene>
<dbReference type="SUPFAM" id="SSF53649">
    <property type="entry name" value="Alkaline phosphatase-like"/>
    <property type="match status" value="1"/>
</dbReference>
<name>V4GPH0_9EURY</name>
<organism evidence="1 2">
    <name type="scientific">Candidatus Halobonum tyrrellensis G22</name>
    <dbReference type="NCBI Taxonomy" id="1324957"/>
    <lineage>
        <taxon>Archaea</taxon>
        <taxon>Methanobacteriati</taxon>
        <taxon>Methanobacteriota</taxon>
        <taxon>Stenosarchaea group</taxon>
        <taxon>Halobacteria</taxon>
        <taxon>Halobacteriales</taxon>
        <taxon>Haloferacaceae</taxon>
        <taxon>Candidatus Halobonum</taxon>
    </lineage>
</organism>
<dbReference type="Gene3D" id="3.40.720.10">
    <property type="entry name" value="Alkaline Phosphatase, subunit A"/>
    <property type="match status" value="1"/>
</dbReference>
<dbReference type="STRING" id="1324957.K933_14358"/>
<evidence type="ECO:0000313" key="2">
    <source>
        <dbReference type="Proteomes" id="UP000017840"/>
    </source>
</evidence>
<evidence type="ECO:0000313" key="1">
    <source>
        <dbReference type="EMBL" id="ESP87276.1"/>
    </source>
</evidence>
<dbReference type="AlphaFoldDB" id="V4GPH0"/>